<evidence type="ECO:0000313" key="2">
    <source>
        <dbReference type="EMBL" id="GFH44169.1"/>
    </source>
</evidence>
<dbReference type="Proteomes" id="UP001054902">
    <property type="component" value="Unassembled WGS sequence"/>
</dbReference>
<keyword evidence="1" id="KW-0472">Membrane</keyword>
<evidence type="ECO:0000256" key="1">
    <source>
        <dbReference type="SAM" id="Phobius"/>
    </source>
</evidence>
<organism evidence="2 3">
    <name type="scientific">Chaetoceros tenuissimus</name>
    <dbReference type="NCBI Taxonomy" id="426638"/>
    <lineage>
        <taxon>Eukaryota</taxon>
        <taxon>Sar</taxon>
        <taxon>Stramenopiles</taxon>
        <taxon>Ochrophyta</taxon>
        <taxon>Bacillariophyta</taxon>
        <taxon>Coscinodiscophyceae</taxon>
        <taxon>Chaetocerotophycidae</taxon>
        <taxon>Chaetocerotales</taxon>
        <taxon>Chaetocerotaceae</taxon>
        <taxon>Chaetoceros</taxon>
    </lineage>
</organism>
<gene>
    <name evidence="2" type="ORF">CTEN210_00643</name>
</gene>
<protein>
    <submittedName>
        <fullName evidence="2">Uncharacterized protein</fullName>
    </submittedName>
</protein>
<comment type="caution">
    <text evidence="2">The sequence shown here is derived from an EMBL/GenBank/DDBJ whole genome shotgun (WGS) entry which is preliminary data.</text>
</comment>
<feature type="transmembrane region" description="Helical" evidence="1">
    <location>
        <begin position="76"/>
        <end position="96"/>
    </location>
</feature>
<accession>A0AAD3CEI5</accession>
<keyword evidence="1" id="KW-1133">Transmembrane helix</keyword>
<name>A0AAD3CEI5_9STRA</name>
<dbReference type="AlphaFoldDB" id="A0AAD3CEI5"/>
<feature type="transmembrane region" description="Helical" evidence="1">
    <location>
        <begin position="46"/>
        <end position="64"/>
    </location>
</feature>
<keyword evidence="3" id="KW-1185">Reference proteome</keyword>
<proteinExistence type="predicted"/>
<evidence type="ECO:0000313" key="3">
    <source>
        <dbReference type="Proteomes" id="UP001054902"/>
    </source>
</evidence>
<reference evidence="2 3" key="1">
    <citation type="journal article" date="2021" name="Sci. Rep.">
        <title>The genome of the diatom Chaetoceros tenuissimus carries an ancient integrated fragment of an extant virus.</title>
        <authorList>
            <person name="Hongo Y."/>
            <person name="Kimura K."/>
            <person name="Takaki Y."/>
            <person name="Yoshida Y."/>
            <person name="Baba S."/>
            <person name="Kobayashi G."/>
            <person name="Nagasaki K."/>
            <person name="Hano T."/>
            <person name="Tomaru Y."/>
        </authorList>
    </citation>
    <scope>NUCLEOTIDE SEQUENCE [LARGE SCALE GENOMIC DNA]</scope>
    <source>
        <strain evidence="2 3">NIES-3715</strain>
    </source>
</reference>
<dbReference type="EMBL" id="BLLK01000019">
    <property type="protein sequence ID" value="GFH44169.1"/>
    <property type="molecule type" value="Genomic_DNA"/>
</dbReference>
<keyword evidence="1" id="KW-0812">Transmembrane</keyword>
<sequence>MDNRFTISSSSNNDYFYDRKEWKPRKEQQNRNAEEEGLFFVRERQWMYLGPIAATPIAHIAVTLYRDAKTPRQKQLIAGVGILGSSVMTLGMRLYLMSHAGYPGQEASLEKTRERILEVSKEEKNEIVNPSIGKIVKQAMRGFA</sequence>